<dbReference type="InterPro" id="IPR052043">
    <property type="entry name" value="PolySaccharide_Degr_Enz"/>
</dbReference>
<dbReference type="InterPro" id="IPR010905">
    <property type="entry name" value="Glyco_hydro_88"/>
</dbReference>
<dbReference type="SUPFAM" id="SSF48208">
    <property type="entry name" value="Six-hairpin glycosidases"/>
    <property type="match status" value="1"/>
</dbReference>
<accession>A0A1I1E389</accession>
<evidence type="ECO:0000313" key="2">
    <source>
        <dbReference type="EMBL" id="SFB81116.1"/>
    </source>
</evidence>
<evidence type="ECO:0000256" key="1">
    <source>
        <dbReference type="ARBA" id="ARBA00022801"/>
    </source>
</evidence>
<dbReference type="EMBL" id="FOLL01000001">
    <property type="protein sequence ID" value="SFB81116.1"/>
    <property type="molecule type" value="Genomic_DNA"/>
</dbReference>
<dbReference type="OrthoDB" id="9807186at2"/>
<dbReference type="GO" id="GO:0016787">
    <property type="term" value="F:hydrolase activity"/>
    <property type="evidence" value="ECO:0007669"/>
    <property type="project" value="UniProtKB-KW"/>
</dbReference>
<keyword evidence="1 2" id="KW-0378">Hydrolase</keyword>
<dbReference type="PANTHER" id="PTHR33886:SF8">
    <property type="entry name" value="UNSATURATED RHAMNOGALACTURONAN HYDROLASE (EUROFUNG)"/>
    <property type="match status" value="1"/>
</dbReference>
<dbReference type="Pfam" id="PF07470">
    <property type="entry name" value="Glyco_hydro_88"/>
    <property type="match status" value="1"/>
</dbReference>
<dbReference type="PANTHER" id="PTHR33886">
    <property type="entry name" value="UNSATURATED RHAMNOGALACTURONAN HYDROLASE (EUROFUNG)"/>
    <property type="match status" value="1"/>
</dbReference>
<dbReference type="GO" id="GO:0005975">
    <property type="term" value="P:carbohydrate metabolic process"/>
    <property type="evidence" value="ECO:0007669"/>
    <property type="project" value="InterPro"/>
</dbReference>
<dbReference type="InterPro" id="IPR008928">
    <property type="entry name" value="6-hairpin_glycosidase_sf"/>
</dbReference>
<dbReference type="STRING" id="623281.SAMN05421747_101259"/>
<dbReference type="AlphaFoldDB" id="A0A1I1E389"/>
<dbReference type="InterPro" id="IPR012341">
    <property type="entry name" value="6hp_glycosidase-like_sf"/>
</dbReference>
<proteinExistence type="predicted"/>
<protein>
    <submittedName>
        <fullName evidence="2">Rhamnogalacturonyl hydrolase YesR</fullName>
    </submittedName>
</protein>
<evidence type="ECO:0000313" key="3">
    <source>
        <dbReference type="Proteomes" id="UP000199577"/>
    </source>
</evidence>
<reference evidence="3" key="1">
    <citation type="submission" date="2016-10" db="EMBL/GenBank/DDBJ databases">
        <authorList>
            <person name="Varghese N."/>
            <person name="Submissions S."/>
        </authorList>
    </citation>
    <scope>NUCLEOTIDE SEQUENCE [LARGE SCALE GENOMIC DNA]</scope>
    <source>
        <strain evidence="3">DSM 22900</strain>
    </source>
</reference>
<keyword evidence="3" id="KW-1185">Reference proteome</keyword>
<dbReference type="Gene3D" id="1.50.10.10">
    <property type="match status" value="1"/>
</dbReference>
<organism evidence="2 3">
    <name type="scientific">Parapedobacter composti</name>
    <dbReference type="NCBI Taxonomy" id="623281"/>
    <lineage>
        <taxon>Bacteria</taxon>
        <taxon>Pseudomonadati</taxon>
        <taxon>Bacteroidota</taxon>
        <taxon>Sphingobacteriia</taxon>
        <taxon>Sphingobacteriales</taxon>
        <taxon>Sphingobacteriaceae</taxon>
        <taxon>Parapedobacter</taxon>
    </lineage>
</organism>
<name>A0A1I1E389_9SPHI</name>
<gene>
    <name evidence="2" type="ORF">SAMN05421747_101259</name>
</gene>
<dbReference type="Proteomes" id="UP000199577">
    <property type="component" value="Unassembled WGS sequence"/>
</dbReference>
<sequence length="422" mass="48516">MLFCRLVKRDVLKKFSVLLILLGSGWKCIAQDEDLVVVRRVADYLLSQAAFGFVDEGGRVYAKASDIPEGIEAAFQTSYGAWHYTNGVINMAMLQLADFTGDQKYAQYALDHVAFGFDNYRHFQRIFKNDRPHHRFPFGQLWTMQELDDFGAMSASILEVYKHAPREEYKTYLENGIKRLTYGQDRLADGTLVRTFPVDKTLWADDLYMSVPFLARMAAFTGNERYWDDAVNQVLNFDKYLWHDGKELYYHCYYSPYKRNGVAHWGRSNGWIVLAQLHLLDRLPAQHPHRDDIIENLQKQLVGLSRYQDAEGLWHQLLDKPDSYAEASASAMFIQGFAKAVNEGWLDENYASVALVGWEGFKKHFITEDGQVKDICIGTGIADDLRFYYTRPARANEKHGVGSVIDAGIEIVKLKQKLKKDQ</sequence>